<dbReference type="EMBL" id="ML976615">
    <property type="protein sequence ID" value="KAF1847289.1"/>
    <property type="molecule type" value="Genomic_DNA"/>
</dbReference>
<feature type="domain" description="FAD-binding" evidence="4">
    <location>
        <begin position="145"/>
        <end position="206"/>
    </location>
</feature>
<dbReference type="GO" id="GO:0071949">
    <property type="term" value="F:FAD binding"/>
    <property type="evidence" value="ECO:0007669"/>
    <property type="project" value="InterPro"/>
</dbReference>
<name>A0A9P4GKT8_9PLEO</name>
<comment type="caution">
    <text evidence="6">The sequence shown here is derived from an EMBL/GenBank/DDBJ whole genome shotgun (WGS) entry which is preliminary data.</text>
</comment>
<evidence type="ECO:0000256" key="1">
    <source>
        <dbReference type="ARBA" id="ARBA00022630"/>
    </source>
</evidence>
<reference evidence="6" key="1">
    <citation type="submission" date="2020-01" db="EMBL/GenBank/DDBJ databases">
        <authorList>
            <consortium name="DOE Joint Genome Institute"/>
            <person name="Haridas S."/>
            <person name="Albert R."/>
            <person name="Binder M."/>
            <person name="Bloem J."/>
            <person name="Labutti K."/>
            <person name="Salamov A."/>
            <person name="Andreopoulos B."/>
            <person name="Baker S.E."/>
            <person name="Barry K."/>
            <person name="Bills G."/>
            <person name="Bluhm B.H."/>
            <person name="Cannon C."/>
            <person name="Castanera R."/>
            <person name="Culley D.E."/>
            <person name="Daum C."/>
            <person name="Ezra D."/>
            <person name="Gonzalez J.B."/>
            <person name="Henrissat B."/>
            <person name="Kuo A."/>
            <person name="Liang C."/>
            <person name="Lipzen A."/>
            <person name="Lutzoni F."/>
            <person name="Magnuson J."/>
            <person name="Mondo S."/>
            <person name="Nolan M."/>
            <person name="Ohm R."/>
            <person name="Pangilinan J."/>
            <person name="Park H.-J."/>
            <person name="Ramirez L."/>
            <person name="Alfaro M."/>
            <person name="Sun H."/>
            <person name="Tritt A."/>
            <person name="Yoshinaga Y."/>
            <person name="Zwiers L.-H."/>
            <person name="Turgeon B.G."/>
            <person name="Goodwin S.B."/>
            <person name="Spatafora J.W."/>
            <person name="Crous P.W."/>
            <person name="Grigoriev I.V."/>
        </authorList>
    </citation>
    <scope>NUCLEOTIDE SEQUENCE</scope>
    <source>
        <strain evidence="6">CBS 394.84</strain>
    </source>
</reference>
<keyword evidence="2" id="KW-0274">FAD</keyword>
<accession>A0A9P4GKT8</accession>
<dbReference type="PRINTS" id="PR00420">
    <property type="entry name" value="RNGMNOXGNASE"/>
</dbReference>
<dbReference type="OrthoDB" id="16820at2759"/>
<evidence type="ECO:0000256" key="2">
    <source>
        <dbReference type="ARBA" id="ARBA00022827"/>
    </source>
</evidence>
<feature type="domain" description="2,6-dihydroxypyridine 3-monooxygenase substrate binding" evidence="5">
    <location>
        <begin position="207"/>
        <end position="341"/>
    </location>
</feature>
<dbReference type="Pfam" id="PF01494">
    <property type="entry name" value="FAD_binding_3"/>
    <property type="match status" value="1"/>
</dbReference>
<dbReference type="SUPFAM" id="SSF51905">
    <property type="entry name" value="FAD/NAD(P)-binding domain"/>
    <property type="match status" value="1"/>
</dbReference>
<dbReference type="AlphaFoldDB" id="A0A9P4GKT8"/>
<dbReference type="InterPro" id="IPR053212">
    <property type="entry name" value="DHP_3-monooxygenase"/>
</dbReference>
<dbReference type="PANTHER" id="PTHR47469">
    <property type="entry name" value="MONOOXYGENASE-LIKE"/>
    <property type="match status" value="1"/>
</dbReference>
<dbReference type="RefSeq" id="XP_040789852.1">
    <property type="nucleotide sequence ID" value="XM_040930032.1"/>
</dbReference>
<evidence type="ECO:0000256" key="3">
    <source>
        <dbReference type="ARBA" id="ARBA00023002"/>
    </source>
</evidence>
<evidence type="ECO:0000313" key="6">
    <source>
        <dbReference type="EMBL" id="KAF1847289.1"/>
    </source>
</evidence>
<dbReference type="Pfam" id="PF22607">
    <property type="entry name" value="FAD_binding-like"/>
    <property type="match status" value="1"/>
</dbReference>
<dbReference type="GO" id="GO:0016491">
    <property type="term" value="F:oxidoreductase activity"/>
    <property type="evidence" value="ECO:0007669"/>
    <property type="project" value="UniProtKB-KW"/>
</dbReference>
<organism evidence="6 7">
    <name type="scientific">Cucurbitaria berberidis CBS 394.84</name>
    <dbReference type="NCBI Taxonomy" id="1168544"/>
    <lineage>
        <taxon>Eukaryota</taxon>
        <taxon>Fungi</taxon>
        <taxon>Dikarya</taxon>
        <taxon>Ascomycota</taxon>
        <taxon>Pezizomycotina</taxon>
        <taxon>Dothideomycetes</taxon>
        <taxon>Pleosporomycetidae</taxon>
        <taxon>Pleosporales</taxon>
        <taxon>Pleosporineae</taxon>
        <taxon>Cucurbitariaceae</taxon>
        <taxon>Cucurbitaria</taxon>
    </lineage>
</organism>
<keyword evidence="7" id="KW-1185">Reference proteome</keyword>
<keyword evidence="1" id="KW-0285">Flavoprotein</keyword>
<dbReference type="InterPro" id="IPR054707">
    <property type="entry name" value="DhpH_subs-bd"/>
</dbReference>
<keyword evidence="3" id="KW-0560">Oxidoreductase</keyword>
<dbReference type="Proteomes" id="UP000800039">
    <property type="component" value="Unassembled WGS sequence"/>
</dbReference>
<protein>
    <submittedName>
        <fullName evidence="6">FAD/NAD(P)-binding domain-containing protein</fullName>
    </submittedName>
</protein>
<dbReference type="Gene3D" id="3.30.9.60">
    <property type="match status" value="1"/>
</dbReference>
<evidence type="ECO:0000259" key="5">
    <source>
        <dbReference type="Pfam" id="PF22607"/>
    </source>
</evidence>
<dbReference type="InterPro" id="IPR002938">
    <property type="entry name" value="FAD-bd"/>
</dbReference>
<gene>
    <name evidence="6" type="ORF">K460DRAFT_306308</name>
</gene>
<dbReference type="PANTHER" id="PTHR47469:SF2">
    <property type="entry name" value="OS06G0597600 PROTEIN"/>
    <property type="match status" value="1"/>
</dbReference>
<evidence type="ECO:0000259" key="4">
    <source>
        <dbReference type="Pfam" id="PF01494"/>
    </source>
</evidence>
<dbReference type="GeneID" id="63847284"/>
<dbReference type="SUPFAM" id="SSF54373">
    <property type="entry name" value="FAD-linked reductases, C-terminal domain"/>
    <property type="match status" value="1"/>
</dbReference>
<evidence type="ECO:0000313" key="7">
    <source>
        <dbReference type="Proteomes" id="UP000800039"/>
    </source>
</evidence>
<sequence>MAQSDRNPQSEDFPHAATENLEIIIVGASLGGLATALALKRLPPPHAHTITLLERNPTPLLHNQGAGIVAGGDTLAFFKRYDKCGRDLAAGSIRRQYLDKDGDIIHKEDMRQNMTSWDLVYHILRANVDGVKSDYCDVPEEDSREAKVTHLHGHKVTSVEEKGDRVTVRCETNEGKERDMVADLVIGADGPSSTIRSILTPDVERTYAGYVALRGTVPEGEVSPKTREAFSERFTFFHAKGVQILAYLIPGKNGTLKPGQRLINFVYYTNLPSPSLINPSPEFRELMTDVDGQYHRITMPPGKTDPKAWEKQRQIAKEKLPPQFSEIVCGTKKPFVQAVTDVISPTNDFFNGRVILIGDALAGFRPHTVASTSQACFDAMILADMIAGGVSRKEWKKQTLGYARTVQKRGVDMGERSQHQDLPLKEHIHDRNLASKPREEEVWPEWAISDVL</sequence>
<proteinExistence type="predicted"/>
<dbReference type="InterPro" id="IPR036188">
    <property type="entry name" value="FAD/NAD-bd_sf"/>
</dbReference>